<dbReference type="HOGENOM" id="CLU_775872_0_0_5"/>
<dbReference type="SUPFAM" id="SSF53850">
    <property type="entry name" value="Periplasmic binding protein-like II"/>
    <property type="match status" value="1"/>
</dbReference>
<dbReference type="GO" id="GO:0009228">
    <property type="term" value="P:thiamine biosynthetic process"/>
    <property type="evidence" value="ECO:0007669"/>
    <property type="project" value="InterPro"/>
</dbReference>
<organism evidence="2 3">
    <name type="scientific">Salipiger bermudensis (strain DSM 26914 / JCM 13377 / KCTC 12554 / HTCC2601)</name>
    <name type="common">Pelagibaca bermudensis</name>
    <dbReference type="NCBI Taxonomy" id="314265"/>
    <lineage>
        <taxon>Bacteria</taxon>
        <taxon>Pseudomonadati</taxon>
        <taxon>Pseudomonadota</taxon>
        <taxon>Alphaproteobacteria</taxon>
        <taxon>Rhodobacterales</taxon>
        <taxon>Roseobacteraceae</taxon>
        <taxon>Salipiger</taxon>
    </lineage>
</organism>
<dbReference type="PANTHER" id="PTHR31528:SF15">
    <property type="entry name" value="RIBOFLAVIN-BINDING PROTEIN RIBY"/>
    <property type="match status" value="1"/>
</dbReference>
<proteinExistence type="predicted"/>
<dbReference type="PANTHER" id="PTHR31528">
    <property type="entry name" value="4-AMINO-5-HYDROXYMETHYL-2-METHYLPYRIMIDINE PHOSPHATE SYNTHASE THI11-RELATED"/>
    <property type="match status" value="1"/>
</dbReference>
<name>Q0FX20_SALBH</name>
<protein>
    <recommendedName>
        <fullName evidence="1">SsuA/THI5-like domain-containing protein</fullName>
    </recommendedName>
</protein>
<reference evidence="2 3" key="1">
    <citation type="journal article" date="2010" name="J. Bacteriol.">
        <title>Genome sequences of Pelagibaca bermudensis HTCC2601T and Maritimibacter alkaliphilus HTCC2654T, the type strains of two marine Roseobacter genera.</title>
        <authorList>
            <person name="Thrash J.C."/>
            <person name="Cho J.C."/>
            <person name="Ferriera S."/>
            <person name="Johnson J."/>
            <person name="Vergin K.L."/>
            <person name="Giovannoni S.J."/>
        </authorList>
    </citation>
    <scope>NUCLEOTIDE SEQUENCE [LARGE SCALE GENOMIC DNA]</scope>
    <source>
        <strain evidence="3">DSM 26914 / JCM 13377 / KCTC 12554 / HTCC2601</strain>
    </source>
</reference>
<dbReference type="InterPro" id="IPR015168">
    <property type="entry name" value="SsuA/THI5"/>
</dbReference>
<feature type="domain" description="SsuA/THI5-like" evidence="1">
    <location>
        <begin position="41"/>
        <end position="248"/>
    </location>
</feature>
<gene>
    <name evidence="2" type="ORF">R2601_02378</name>
</gene>
<keyword evidence="3" id="KW-1185">Reference proteome</keyword>
<comment type="caution">
    <text evidence="2">The sequence shown here is derived from an EMBL/GenBank/DDBJ whole genome shotgun (WGS) entry which is preliminary data.</text>
</comment>
<dbReference type="EMBL" id="AATQ01000001">
    <property type="protein sequence ID" value="EAU48382.1"/>
    <property type="molecule type" value="Genomic_DNA"/>
</dbReference>
<evidence type="ECO:0000313" key="2">
    <source>
        <dbReference type="EMBL" id="EAU48382.1"/>
    </source>
</evidence>
<dbReference type="AlphaFoldDB" id="Q0FX20"/>
<dbReference type="STRING" id="314265.R2601_02378"/>
<dbReference type="InterPro" id="IPR027939">
    <property type="entry name" value="NMT1/THI5"/>
</dbReference>
<sequence length="332" mass="35294">MTRRAFASMALAAPLVIRSGTRLSAQTLREINYITPYGNSTVYAPDYVAITNGYFEEQGLKVNLIPGNGSSASVQQLLAGQVQIARTGGLDLIAALSTGNAPIRAFGTIAHTSTWWIISGADAPIETPEDFRGKTIGIVSAGGGSEKVIDILLAGAGVPKDEVTFQVVGNSPGSMDLIEMGRLDGFIGDMSVWAPLNDRGAAMHAMSLDPYMDVPGQVYFTTNEMLETDPDVCLAYMRAVKKAVQVIEADETGAASIEAMMPFAFPELDTPEAATLTLQAEKELWVARGDEGIGKIYPEAFAKGWEQMAAANLSDPDMDPSVAYTTAISDQL</sequence>
<dbReference type="Proteomes" id="UP000006230">
    <property type="component" value="Unassembled WGS sequence"/>
</dbReference>
<dbReference type="eggNOG" id="COG0715">
    <property type="taxonomic scope" value="Bacteria"/>
</dbReference>
<evidence type="ECO:0000313" key="3">
    <source>
        <dbReference type="Proteomes" id="UP000006230"/>
    </source>
</evidence>
<dbReference type="Gene3D" id="3.40.190.10">
    <property type="entry name" value="Periplasmic binding protein-like II"/>
    <property type="match status" value="2"/>
</dbReference>
<accession>Q0FX20</accession>
<dbReference type="Pfam" id="PF09084">
    <property type="entry name" value="NMT1"/>
    <property type="match status" value="1"/>
</dbReference>
<evidence type="ECO:0000259" key="1">
    <source>
        <dbReference type="Pfam" id="PF09084"/>
    </source>
</evidence>